<dbReference type="Proteomes" id="UP001147695">
    <property type="component" value="Unassembled WGS sequence"/>
</dbReference>
<comment type="caution">
    <text evidence="1">The sequence shown here is derived from an EMBL/GenBank/DDBJ whole genome shotgun (WGS) entry which is preliminary data.</text>
</comment>
<protein>
    <submittedName>
        <fullName evidence="1">Uncharacterized protein</fullName>
    </submittedName>
</protein>
<name>A0A9W9Q1Q2_PENBR</name>
<organism evidence="1 2">
    <name type="scientific">Penicillium brevicompactum</name>
    <dbReference type="NCBI Taxonomy" id="5074"/>
    <lineage>
        <taxon>Eukaryota</taxon>
        <taxon>Fungi</taxon>
        <taxon>Dikarya</taxon>
        <taxon>Ascomycota</taxon>
        <taxon>Pezizomycotina</taxon>
        <taxon>Eurotiomycetes</taxon>
        <taxon>Eurotiomycetidae</taxon>
        <taxon>Eurotiales</taxon>
        <taxon>Aspergillaceae</taxon>
        <taxon>Penicillium</taxon>
    </lineage>
</organism>
<dbReference type="AlphaFoldDB" id="A0A9W9Q1Q2"/>
<evidence type="ECO:0000313" key="2">
    <source>
        <dbReference type="Proteomes" id="UP001147695"/>
    </source>
</evidence>
<evidence type="ECO:0000313" key="1">
    <source>
        <dbReference type="EMBL" id="KAJ5322950.1"/>
    </source>
</evidence>
<proteinExistence type="predicted"/>
<sequence>MVIAASMSTGLDEYHQGNARIDIRNGQSRLIVTLKNRGGEVAFTQHPRALRVRLHKRSEIEGPLIDEREIDEEYLVFGVLTFDRPEIRTLGDPDVCDHLFDLDWIDREVTIWAHRTDVYKTISRRVQNWIAFHILETGNQNSAGGRGVHRP</sequence>
<reference evidence="1" key="1">
    <citation type="submission" date="2022-12" db="EMBL/GenBank/DDBJ databases">
        <authorList>
            <person name="Petersen C."/>
        </authorList>
    </citation>
    <scope>NUCLEOTIDE SEQUENCE</scope>
    <source>
        <strain evidence="1">IBT 35673</strain>
    </source>
</reference>
<reference evidence="1" key="2">
    <citation type="journal article" date="2023" name="IMA Fungus">
        <title>Comparative genomic study of the Penicillium genus elucidates a diverse pangenome and 15 lateral gene transfer events.</title>
        <authorList>
            <person name="Petersen C."/>
            <person name="Sorensen T."/>
            <person name="Nielsen M.R."/>
            <person name="Sondergaard T.E."/>
            <person name="Sorensen J.L."/>
            <person name="Fitzpatrick D.A."/>
            <person name="Frisvad J.C."/>
            <person name="Nielsen K.L."/>
        </authorList>
    </citation>
    <scope>NUCLEOTIDE SEQUENCE</scope>
    <source>
        <strain evidence="1">IBT 35673</strain>
    </source>
</reference>
<dbReference type="EMBL" id="JAPZBQ010000006">
    <property type="protein sequence ID" value="KAJ5322950.1"/>
    <property type="molecule type" value="Genomic_DNA"/>
</dbReference>
<accession>A0A9W9Q1Q2</accession>
<gene>
    <name evidence="1" type="ORF">N7452_011239</name>
</gene>